<gene>
    <name evidence="6" type="ORF">NG821_02105</name>
</gene>
<dbReference type="CDD" id="cd06262">
    <property type="entry name" value="metallo-hydrolase-like_MBL-fold"/>
    <property type="match status" value="1"/>
</dbReference>
<keyword evidence="2" id="KW-0479">Metal-binding</keyword>
<dbReference type="Proteomes" id="UP001204015">
    <property type="component" value="Unassembled WGS sequence"/>
</dbReference>
<protein>
    <submittedName>
        <fullName evidence="6">MBL fold metallo-hydrolase</fullName>
    </submittedName>
</protein>
<feature type="domain" description="Metallo-beta-lactamase" evidence="5">
    <location>
        <begin position="13"/>
        <end position="196"/>
    </location>
</feature>
<dbReference type="PANTHER" id="PTHR46233:SF3">
    <property type="entry name" value="HYDROXYACYLGLUTATHIONE HYDROLASE GLOC"/>
    <property type="match status" value="1"/>
</dbReference>
<keyword evidence="7" id="KW-1185">Reference proteome</keyword>
<dbReference type="InterPro" id="IPR051453">
    <property type="entry name" value="MBL_Glyoxalase_II"/>
</dbReference>
<proteinExistence type="predicted"/>
<keyword evidence="4" id="KW-0862">Zinc</keyword>
<dbReference type="InterPro" id="IPR001279">
    <property type="entry name" value="Metallo-B-lactamas"/>
</dbReference>
<dbReference type="EMBL" id="JAMXLY010000004">
    <property type="protein sequence ID" value="MCO6024645.1"/>
    <property type="molecule type" value="Genomic_DNA"/>
</dbReference>
<dbReference type="SMART" id="SM00849">
    <property type="entry name" value="Lactamase_B"/>
    <property type="match status" value="1"/>
</dbReference>
<evidence type="ECO:0000313" key="7">
    <source>
        <dbReference type="Proteomes" id="UP001204015"/>
    </source>
</evidence>
<evidence type="ECO:0000256" key="3">
    <source>
        <dbReference type="ARBA" id="ARBA00022801"/>
    </source>
</evidence>
<comment type="cofactor">
    <cofactor evidence="1">
        <name>Zn(2+)</name>
        <dbReference type="ChEBI" id="CHEBI:29105"/>
    </cofactor>
</comment>
<reference evidence="6 7" key="1">
    <citation type="submission" date="2022-06" db="EMBL/GenBank/DDBJ databases">
        <title>A taxonomic note on the genus Prevotella: Description of four novel genera and emended description of the genera Hallella and Xylanibacter.</title>
        <authorList>
            <person name="Hitch T.C.A."/>
        </authorList>
    </citation>
    <scope>NUCLEOTIDE SEQUENCE [LARGE SCALE GENOMIC DNA]</scope>
    <source>
        <strain evidence="6 7">DSM 100619</strain>
    </source>
</reference>
<comment type="caution">
    <text evidence="6">The sequence shown here is derived from an EMBL/GenBank/DDBJ whole genome shotgun (WGS) entry which is preliminary data.</text>
</comment>
<organism evidence="6 7">
    <name type="scientific">Segatella cerevisiae</name>
    <dbReference type="NCBI Taxonomy" id="2053716"/>
    <lineage>
        <taxon>Bacteria</taxon>
        <taxon>Pseudomonadati</taxon>
        <taxon>Bacteroidota</taxon>
        <taxon>Bacteroidia</taxon>
        <taxon>Bacteroidales</taxon>
        <taxon>Prevotellaceae</taxon>
        <taxon>Segatella</taxon>
    </lineage>
</organism>
<dbReference type="PANTHER" id="PTHR46233">
    <property type="entry name" value="HYDROXYACYLGLUTATHIONE HYDROLASE GLOC"/>
    <property type="match status" value="1"/>
</dbReference>
<sequence length="214" mass="24432">MMNIQRFQCNMLQENCYVVSDETKECIIVDCGAYYEEERQAVVKYIKDNKLEPKHLIVTHGHLDHNFGNNTIFKFFGLKPEVAEGDAHLMQTLKKQASKFYQLNLDYDFPPIDHFFEQDEIIKFGNHEFSIIETPGHSKGSVTFYCASEHVAFTGDTLFKHSIGRTDFAGGSMFLIIQSLRKLAQLPDDTIVLPGHGDQTTIGDEVAVNPYMDR</sequence>
<name>A0ABT1BU84_9BACT</name>
<dbReference type="SUPFAM" id="SSF56281">
    <property type="entry name" value="Metallo-hydrolase/oxidoreductase"/>
    <property type="match status" value="1"/>
</dbReference>
<dbReference type="RefSeq" id="WP_252760007.1">
    <property type="nucleotide sequence ID" value="NZ_JAMXLY010000004.1"/>
</dbReference>
<keyword evidence="3" id="KW-0378">Hydrolase</keyword>
<evidence type="ECO:0000256" key="4">
    <source>
        <dbReference type="ARBA" id="ARBA00022833"/>
    </source>
</evidence>
<dbReference type="Pfam" id="PF00753">
    <property type="entry name" value="Lactamase_B"/>
    <property type="match status" value="1"/>
</dbReference>
<evidence type="ECO:0000259" key="5">
    <source>
        <dbReference type="SMART" id="SM00849"/>
    </source>
</evidence>
<evidence type="ECO:0000256" key="1">
    <source>
        <dbReference type="ARBA" id="ARBA00001947"/>
    </source>
</evidence>
<dbReference type="Gene3D" id="3.60.15.10">
    <property type="entry name" value="Ribonuclease Z/Hydroxyacylglutathione hydrolase-like"/>
    <property type="match status" value="1"/>
</dbReference>
<accession>A0ABT1BU84</accession>
<evidence type="ECO:0000256" key="2">
    <source>
        <dbReference type="ARBA" id="ARBA00022723"/>
    </source>
</evidence>
<evidence type="ECO:0000313" key="6">
    <source>
        <dbReference type="EMBL" id="MCO6024645.1"/>
    </source>
</evidence>
<dbReference type="InterPro" id="IPR036866">
    <property type="entry name" value="RibonucZ/Hydroxyglut_hydro"/>
</dbReference>